<name>A0A1H9F8G8_9BACI</name>
<reference evidence="1 2" key="1">
    <citation type="submission" date="2016-10" db="EMBL/GenBank/DDBJ databases">
        <authorList>
            <person name="de Groot N.N."/>
        </authorList>
    </citation>
    <scope>NUCLEOTIDE SEQUENCE [LARGE SCALE GENOMIC DNA]</scope>
    <source>
        <strain evidence="1 2">DSM 21633</strain>
    </source>
</reference>
<accession>A0A1H9F8G8</accession>
<organism evidence="1 2">
    <name type="scientific">Piscibacillus halophilus</name>
    <dbReference type="NCBI Taxonomy" id="571933"/>
    <lineage>
        <taxon>Bacteria</taxon>
        <taxon>Bacillati</taxon>
        <taxon>Bacillota</taxon>
        <taxon>Bacilli</taxon>
        <taxon>Bacillales</taxon>
        <taxon>Bacillaceae</taxon>
        <taxon>Piscibacillus</taxon>
    </lineage>
</organism>
<evidence type="ECO:0000313" key="1">
    <source>
        <dbReference type="EMBL" id="SEQ34179.1"/>
    </source>
</evidence>
<dbReference type="RefSeq" id="WP_091773347.1">
    <property type="nucleotide sequence ID" value="NZ_FOES01000011.1"/>
</dbReference>
<proteinExistence type="predicted"/>
<protein>
    <submittedName>
        <fullName evidence="1">Uncharacterized protein</fullName>
    </submittedName>
</protein>
<evidence type="ECO:0000313" key="2">
    <source>
        <dbReference type="Proteomes" id="UP000199427"/>
    </source>
</evidence>
<keyword evidence="2" id="KW-1185">Reference proteome</keyword>
<dbReference type="STRING" id="571933.SAMN05216362_11161"/>
<dbReference type="EMBL" id="FOES01000011">
    <property type="protein sequence ID" value="SEQ34179.1"/>
    <property type="molecule type" value="Genomic_DNA"/>
</dbReference>
<dbReference type="AlphaFoldDB" id="A0A1H9F8G8"/>
<dbReference type="OrthoDB" id="2431483at2"/>
<gene>
    <name evidence="1" type="ORF">SAMN05216362_11161</name>
</gene>
<dbReference type="Proteomes" id="UP000199427">
    <property type="component" value="Unassembled WGS sequence"/>
</dbReference>
<sequence length="245" mass="28527">MLEIDQLEETIYKQCLLLDYPDMNHETITPIYGFEEVYITNKGKETVSIIQAHPASVVIDYIVTWDTLSPFSYREEELLVKQDITVEEAWSKEPSPDTKPITEEEKLEAIKLTRQFLSNLYNEDSGRWSLKTLHRENGFILATLNLVNDPFQLGIPRKLVIFINAEQQKVINYIDNKFFQDVFASYERIGNVKLSQEEAYNLLKPYITLTPRYVYQSNLKKYVLCGKLDCDIGINATNGKIQYFD</sequence>